<accession>Q22ST5</accession>
<feature type="region of interest" description="Disordered" evidence="1">
    <location>
        <begin position="115"/>
        <end position="135"/>
    </location>
</feature>
<organism evidence="2 3">
    <name type="scientific">Tetrahymena thermophila (strain SB210)</name>
    <dbReference type="NCBI Taxonomy" id="312017"/>
    <lineage>
        <taxon>Eukaryota</taxon>
        <taxon>Sar</taxon>
        <taxon>Alveolata</taxon>
        <taxon>Ciliophora</taxon>
        <taxon>Intramacronucleata</taxon>
        <taxon>Oligohymenophorea</taxon>
        <taxon>Hymenostomatida</taxon>
        <taxon>Tetrahymenina</taxon>
        <taxon>Tetrahymenidae</taxon>
        <taxon>Tetrahymena</taxon>
    </lineage>
</organism>
<dbReference type="AlphaFoldDB" id="Q22ST5"/>
<dbReference type="PANTHER" id="PTHR38150">
    <property type="entry name" value="EF-HAND DOMAIN-CONTAINING PROTEIN"/>
    <property type="match status" value="1"/>
</dbReference>
<dbReference type="EMBL" id="GG662841">
    <property type="protein sequence ID" value="EAR88379.2"/>
    <property type="molecule type" value="Genomic_DNA"/>
</dbReference>
<feature type="compositionally biased region" description="Low complexity" evidence="1">
    <location>
        <begin position="116"/>
        <end position="131"/>
    </location>
</feature>
<feature type="region of interest" description="Disordered" evidence="1">
    <location>
        <begin position="599"/>
        <end position="621"/>
    </location>
</feature>
<gene>
    <name evidence="2" type="ORF">TTHERM_00812960</name>
</gene>
<feature type="region of interest" description="Disordered" evidence="1">
    <location>
        <begin position="383"/>
        <end position="412"/>
    </location>
</feature>
<dbReference type="InParanoid" id="Q22ST5"/>
<keyword evidence="3" id="KW-1185">Reference proteome</keyword>
<name>Q22ST5_TETTS</name>
<feature type="compositionally biased region" description="Basic and acidic residues" evidence="1">
    <location>
        <begin position="767"/>
        <end position="781"/>
    </location>
</feature>
<sequence length="906" mass="104774">MIADIYYQQEQAVAMALRLEKKYRRESLYDTKNSKNDINLAELDHSLGMDGLKKINQQYYSVKNLNKSQEKQVPKMNQVDMLFDNVKKTNQQNGFFYYKETQKLQKIISSGQLPYSGGSSQKKIKSKQGSQNQLSRNNISSNQIQQEAFQQEDNYSNSQTHLYASLEKQLNKAASKFSENGEMTFAQLGGFLNHIHVLQHIKYDETSKLSNEEEIINSQQLDNSFSSEMKLHELFWEILCYNQNNESDYIQKINSELLSSVTYFLLNKEKQESSPLSLKDNILILLQSFKPSSLEQSQDGKCQQFPESILDDFILSWERVVSAQRLDQIVKDLTKGMKVKRRKVSFSNSKGSNLVIAQGDSQSVNSGSNQNIMFSNNNAADNSFSSCNRPRVRSQSSSHSSVYKNMKKKENPQDVEQDISNLINRIKRHSEQIGENYANGNNNMNNQTAITVFQGRERRFTASSDIRDNQSDNFLGYQTGKFNCYDDAATIHSLPTYLSKNNNTQSSQNINNHSYNQCKNTNSSQKQPYYQQYEPQGVIQGMHITEVSKDQYEQIQSSNPDYQIEKEVTFGEQNKFSSPHDILRRKTKQINSQMNNLVTPKKKSNQKSQIYESEGRTSISPQKSKEEMRVMNLMKQHEEWKQEIIKKWILDKEDKEYEKQKDECTFQPNLGSSKKFNDNLLKNTKNNVDVVSRLYDYSTPKKREVIQYQSLIEKQCQELGECTFKPQTNSKQKQYQHIQSKISHSPISESSSSQPSAHKNKYSSNQKNKDDIISDKSKDENNLPVKGFDQAVKRMKQGFEKTQEAKARREKIRTGTLYQSNKNKQFKPPSMLERQKPKHSPFYYATITLTNGKHGKISLSEDDDPIQVALNFSKAFQLNKDMTEKLKTNLIEQYKNHMLKLVASQI</sequence>
<dbReference type="KEGG" id="tet:TTHERM_00812960"/>
<reference evidence="3" key="1">
    <citation type="journal article" date="2006" name="PLoS Biol.">
        <title>Macronuclear genome sequence of the ciliate Tetrahymena thermophila, a model eukaryote.</title>
        <authorList>
            <person name="Eisen J.A."/>
            <person name="Coyne R.S."/>
            <person name="Wu M."/>
            <person name="Wu D."/>
            <person name="Thiagarajan M."/>
            <person name="Wortman J.R."/>
            <person name="Badger J.H."/>
            <person name="Ren Q."/>
            <person name="Amedeo P."/>
            <person name="Jones K.M."/>
            <person name="Tallon L.J."/>
            <person name="Delcher A.L."/>
            <person name="Salzberg S.L."/>
            <person name="Silva J.C."/>
            <person name="Haas B.J."/>
            <person name="Majoros W.H."/>
            <person name="Farzad M."/>
            <person name="Carlton J.M."/>
            <person name="Smith R.K. Jr."/>
            <person name="Garg J."/>
            <person name="Pearlman R.E."/>
            <person name="Karrer K.M."/>
            <person name="Sun L."/>
            <person name="Manning G."/>
            <person name="Elde N.C."/>
            <person name="Turkewitz A.P."/>
            <person name="Asai D.J."/>
            <person name="Wilkes D.E."/>
            <person name="Wang Y."/>
            <person name="Cai H."/>
            <person name="Collins K."/>
            <person name="Stewart B.A."/>
            <person name="Lee S.R."/>
            <person name="Wilamowska K."/>
            <person name="Weinberg Z."/>
            <person name="Ruzzo W.L."/>
            <person name="Wloga D."/>
            <person name="Gaertig J."/>
            <person name="Frankel J."/>
            <person name="Tsao C.-C."/>
            <person name="Gorovsky M.A."/>
            <person name="Keeling P.J."/>
            <person name="Waller R.F."/>
            <person name="Patron N.J."/>
            <person name="Cherry J.M."/>
            <person name="Stover N.A."/>
            <person name="Krieger C.J."/>
            <person name="del Toro C."/>
            <person name="Ryder H.F."/>
            <person name="Williamson S.C."/>
            <person name="Barbeau R.A."/>
            <person name="Hamilton E.P."/>
            <person name="Orias E."/>
        </authorList>
    </citation>
    <scope>NUCLEOTIDE SEQUENCE [LARGE SCALE GENOMIC DNA]</scope>
    <source>
        <strain evidence="3">SB210</strain>
    </source>
</reference>
<dbReference type="Proteomes" id="UP000009168">
    <property type="component" value="Unassembled WGS sequence"/>
</dbReference>
<feature type="compositionally biased region" description="Low complexity" evidence="1">
    <location>
        <begin position="502"/>
        <end position="514"/>
    </location>
</feature>
<feature type="compositionally biased region" description="Polar residues" evidence="1">
    <location>
        <begin position="515"/>
        <end position="524"/>
    </location>
</feature>
<feature type="compositionally biased region" description="Low complexity" evidence="1">
    <location>
        <begin position="739"/>
        <end position="757"/>
    </location>
</feature>
<evidence type="ECO:0000313" key="2">
    <source>
        <dbReference type="EMBL" id="EAR88379.2"/>
    </source>
</evidence>
<feature type="compositionally biased region" description="Basic and acidic residues" evidence="1">
    <location>
        <begin position="797"/>
        <end position="807"/>
    </location>
</feature>
<dbReference type="PANTHER" id="PTHR38150:SF1">
    <property type="entry name" value="PFU DOMAIN-CONTAINING PROTEIN"/>
    <property type="match status" value="1"/>
</dbReference>
<feature type="region of interest" description="Disordered" evidence="1">
    <location>
        <begin position="502"/>
        <end position="527"/>
    </location>
</feature>
<protein>
    <submittedName>
        <fullName evidence="2">Uncharacterized protein</fullName>
    </submittedName>
</protein>
<dbReference type="RefSeq" id="XP_001008624.2">
    <property type="nucleotide sequence ID" value="XM_001008624.2"/>
</dbReference>
<proteinExistence type="predicted"/>
<dbReference type="HOGENOM" id="CLU_321203_0_0_1"/>
<evidence type="ECO:0000313" key="3">
    <source>
        <dbReference type="Proteomes" id="UP000009168"/>
    </source>
</evidence>
<evidence type="ECO:0000256" key="1">
    <source>
        <dbReference type="SAM" id="MobiDB-lite"/>
    </source>
</evidence>
<feature type="compositionally biased region" description="Polar residues" evidence="1">
    <location>
        <begin position="606"/>
        <end position="621"/>
    </location>
</feature>
<feature type="region of interest" description="Disordered" evidence="1">
    <location>
        <begin position="730"/>
        <end position="836"/>
    </location>
</feature>
<dbReference type="GeneID" id="7832982"/>